<dbReference type="PANTHER" id="PTHR40780:SF3">
    <property type="entry name" value="DUF3669 DOMAIN-CONTAINING PROTEIN"/>
    <property type="match status" value="1"/>
</dbReference>
<evidence type="ECO:0000313" key="3">
    <source>
        <dbReference type="Proteomes" id="UP001172155"/>
    </source>
</evidence>
<name>A0AA40FAM6_9PEZI</name>
<evidence type="ECO:0000313" key="2">
    <source>
        <dbReference type="EMBL" id="KAK0754295.1"/>
    </source>
</evidence>
<dbReference type="AlphaFoldDB" id="A0AA40FAM6"/>
<dbReference type="PANTHER" id="PTHR40780">
    <property type="entry name" value="DUF3669 DOMAIN-CONTAINING PROTEIN"/>
    <property type="match status" value="1"/>
</dbReference>
<keyword evidence="3" id="KW-1185">Reference proteome</keyword>
<dbReference type="Proteomes" id="UP001172155">
    <property type="component" value="Unassembled WGS sequence"/>
</dbReference>
<proteinExistence type="predicted"/>
<dbReference type="EMBL" id="JAUKUD010000001">
    <property type="protein sequence ID" value="KAK0754295.1"/>
    <property type="molecule type" value="Genomic_DNA"/>
</dbReference>
<comment type="caution">
    <text evidence="2">The sequence shown here is derived from an EMBL/GenBank/DDBJ whole genome shotgun (WGS) entry which is preliminary data.</text>
</comment>
<dbReference type="Pfam" id="PF12417">
    <property type="entry name" value="DUF3669"/>
    <property type="match status" value="1"/>
</dbReference>
<protein>
    <submittedName>
        <fullName evidence="2">Zinc finger protein-domain-containing protein</fullName>
    </submittedName>
</protein>
<organism evidence="2 3">
    <name type="scientific">Schizothecium vesticola</name>
    <dbReference type="NCBI Taxonomy" id="314040"/>
    <lineage>
        <taxon>Eukaryota</taxon>
        <taxon>Fungi</taxon>
        <taxon>Dikarya</taxon>
        <taxon>Ascomycota</taxon>
        <taxon>Pezizomycotina</taxon>
        <taxon>Sordariomycetes</taxon>
        <taxon>Sordariomycetidae</taxon>
        <taxon>Sordariales</taxon>
        <taxon>Schizotheciaceae</taxon>
        <taxon>Schizothecium</taxon>
    </lineage>
</organism>
<dbReference type="InterPro" id="IPR022137">
    <property type="entry name" value="Znf_prot_DUF3669"/>
</dbReference>
<reference evidence="2" key="1">
    <citation type="submission" date="2023-06" db="EMBL/GenBank/DDBJ databases">
        <title>Genome-scale phylogeny and comparative genomics of the fungal order Sordariales.</title>
        <authorList>
            <consortium name="Lawrence Berkeley National Laboratory"/>
            <person name="Hensen N."/>
            <person name="Bonometti L."/>
            <person name="Westerberg I."/>
            <person name="Brannstrom I.O."/>
            <person name="Guillou S."/>
            <person name="Cros-Aarteil S."/>
            <person name="Calhoun S."/>
            <person name="Haridas S."/>
            <person name="Kuo A."/>
            <person name="Mondo S."/>
            <person name="Pangilinan J."/>
            <person name="Riley R."/>
            <person name="LaButti K."/>
            <person name="Andreopoulos B."/>
            <person name="Lipzen A."/>
            <person name="Chen C."/>
            <person name="Yanf M."/>
            <person name="Daum C."/>
            <person name="Ng V."/>
            <person name="Clum A."/>
            <person name="Steindorff A."/>
            <person name="Ohm R."/>
            <person name="Martin F."/>
            <person name="Silar P."/>
            <person name="Natvig D."/>
            <person name="Lalanne C."/>
            <person name="Gautier V."/>
            <person name="Ament-velasquez S.L."/>
            <person name="Kruys A."/>
            <person name="Hutchinson M.I."/>
            <person name="Powell A.J."/>
            <person name="Barry K."/>
            <person name="Miller A.N."/>
            <person name="Grigoriev I.V."/>
            <person name="Debuchy R."/>
            <person name="Gladieux P."/>
            <person name="Thoren M.H."/>
            <person name="Johannesson H."/>
        </authorList>
    </citation>
    <scope>NUCLEOTIDE SEQUENCE</scope>
    <source>
        <strain evidence="2">SMH3187-1</strain>
    </source>
</reference>
<evidence type="ECO:0000259" key="1">
    <source>
        <dbReference type="Pfam" id="PF12417"/>
    </source>
</evidence>
<sequence>MHKHILSNIGPFHITIPQHIAFLQPGSSNWSHILPRLPADSSRHCLIRPYLGRRRVDSNALSGRRSMLKSISLRDYPLHIDQMEALDLPVHIYASAMADGLAFLLWVAEVDACDVEFVLARPRPLSGEDNVTYTSPDTFTFGPLEVHTLWILDFDCCKKLPMTSEGVKIAAERFWRNDPFYPNPNAKCEEDAALWDVFEHRFLKTSAEMMAS</sequence>
<feature type="domain" description="DUF3669" evidence="1">
    <location>
        <begin position="149"/>
        <end position="211"/>
    </location>
</feature>
<gene>
    <name evidence="2" type="ORF">B0T18DRAFT_434744</name>
</gene>
<accession>A0AA40FAM6</accession>